<sequence>MTTPGGARGCAPGMAGYAARPAPRDRHEGRAGLRADPARGRGADIANANPIANVGVSLKPNTRASRSRTT</sequence>
<feature type="compositionally biased region" description="Basic and acidic residues" evidence="1">
    <location>
        <begin position="22"/>
        <end position="42"/>
    </location>
</feature>
<dbReference type="GeneID" id="93064514"/>
<organism evidence="2">
    <name type="scientific">Burkholderia pseudomallei 1710a</name>
    <dbReference type="NCBI Taxonomy" id="320371"/>
    <lineage>
        <taxon>Bacteria</taxon>
        <taxon>Pseudomonadati</taxon>
        <taxon>Pseudomonadota</taxon>
        <taxon>Betaproteobacteria</taxon>
        <taxon>Burkholderiales</taxon>
        <taxon>Burkholderiaceae</taxon>
        <taxon>Burkholderia</taxon>
        <taxon>pseudomallei group</taxon>
    </lineage>
</organism>
<accession>A0A0E1VUM5</accession>
<reference evidence="2" key="1">
    <citation type="submission" date="2009-05" db="EMBL/GenBank/DDBJ databases">
        <authorList>
            <person name="Harkins D.M."/>
            <person name="DeShazer D."/>
            <person name="Woods D.E."/>
            <person name="Brinkac L.M."/>
            <person name="Brown K.A."/>
            <person name="Hung G.C."/>
            <person name="Tuanyok A."/>
            <person name="Zhang B."/>
            <person name="Nierman W.C."/>
        </authorList>
    </citation>
    <scope>NUCLEOTIDE SEQUENCE [LARGE SCALE GENOMIC DNA]</scope>
    <source>
        <strain evidence="2">1710a</strain>
    </source>
</reference>
<proteinExistence type="predicted"/>
<dbReference type="HOGENOM" id="CLU_2750025_0_0_4"/>
<dbReference type="EMBL" id="CM000833">
    <property type="protein sequence ID" value="EET04620.1"/>
    <property type="molecule type" value="Genomic_DNA"/>
</dbReference>
<name>A0A0E1VUM5_BURPE</name>
<evidence type="ECO:0000256" key="1">
    <source>
        <dbReference type="SAM" id="MobiDB-lite"/>
    </source>
</evidence>
<dbReference type="Proteomes" id="UP000001812">
    <property type="component" value="Chromosome II"/>
</dbReference>
<protein>
    <submittedName>
        <fullName evidence="2">Uncharacterized protein</fullName>
    </submittedName>
</protein>
<dbReference type="AlphaFoldDB" id="A0A0E1VUM5"/>
<gene>
    <name evidence="2" type="ORF">BURPS1710A_A2355</name>
</gene>
<dbReference type="RefSeq" id="WP_004187923.1">
    <property type="nucleotide sequence ID" value="NZ_CM000833.1"/>
</dbReference>
<feature type="region of interest" description="Disordered" evidence="1">
    <location>
        <begin position="1"/>
        <end position="70"/>
    </location>
</feature>
<evidence type="ECO:0000313" key="2">
    <source>
        <dbReference type="EMBL" id="EET04620.1"/>
    </source>
</evidence>